<evidence type="ECO:0000313" key="16">
    <source>
        <dbReference type="Proteomes" id="UP001237207"/>
    </source>
</evidence>
<dbReference type="AlphaFoldDB" id="A0AAJ1SZS5"/>
<dbReference type="PRINTS" id="PR00727">
    <property type="entry name" value="LEADERPTASE"/>
</dbReference>
<keyword evidence="10 12" id="KW-0472">Membrane</keyword>
<feature type="active site" evidence="11">
    <location>
        <position position="77"/>
    </location>
</feature>
<dbReference type="Pfam" id="PF10502">
    <property type="entry name" value="Peptidase_S26"/>
    <property type="match status" value="1"/>
</dbReference>
<proteinExistence type="inferred from homology"/>
<dbReference type="EMBL" id="JAUSUC010000029">
    <property type="protein sequence ID" value="MDQ0215869.1"/>
    <property type="molecule type" value="Genomic_DNA"/>
</dbReference>
<dbReference type="RefSeq" id="WP_307257866.1">
    <property type="nucleotide sequence ID" value="NZ_JAUSUC010000029.1"/>
</dbReference>
<keyword evidence="6 12" id="KW-0645">Protease</keyword>
<gene>
    <name evidence="15" type="ORF">J2S13_002289</name>
</gene>
<dbReference type="InterPro" id="IPR000223">
    <property type="entry name" value="Pept_S26A_signal_pept_1"/>
</dbReference>
<evidence type="ECO:0000256" key="8">
    <source>
        <dbReference type="ARBA" id="ARBA00022801"/>
    </source>
</evidence>
<evidence type="ECO:0000256" key="10">
    <source>
        <dbReference type="ARBA" id="ARBA00023136"/>
    </source>
</evidence>
<evidence type="ECO:0000256" key="2">
    <source>
        <dbReference type="ARBA" id="ARBA00004401"/>
    </source>
</evidence>
<keyword evidence="9 12" id="KW-1133">Transmembrane helix</keyword>
<dbReference type="InterPro" id="IPR019533">
    <property type="entry name" value="Peptidase_S26"/>
</dbReference>
<evidence type="ECO:0000259" key="14">
    <source>
        <dbReference type="Pfam" id="PF10502"/>
    </source>
</evidence>
<dbReference type="InterPro" id="IPR019758">
    <property type="entry name" value="Pept_S26A_signal_pept_1_CS"/>
</dbReference>
<organism evidence="15 16">
    <name type="scientific">Oikeobacillus pervagus</name>
    <dbReference type="NCBI Taxonomy" id="1325931"/>
    <lineage>
        <taxon>Bacteria</taxon>
        <taxon>Bacillati</taxon>
        <taxon>Bacillota</taxon>
        <taxon>Bacilli</taxon>
        <taxon>Bacillales</taxon>
        <taxon>Bacillaceae</taxon>
        <taxon>Oikeobacillus</taxon>
    </lineage>
</organism>
<keyword evidence="7 12" id="KW-0812">Transmembrane</keyword>
<comment type="subcellular location">
    <subcellularLocation>
        <location evidence="2">Cell membrane</location>
        <topology evidence="2">Single-pass type II membrane protein</topology>
    </subcellularLocation>
    <subcellularLocation>
        <location evidence="13">Membrane</location>
        <topology evidence="13">Single-pass type II membrane protein</topology>
    </subcellularLocation>
</comment>
<dbReference type="PROSITE" id="PS00761">
    <property type="entry name" value="SPASE_I_3"/>
    <property type="match status" value="1"/>
</dbReference>
<dbReference type="GO" id="GO:0004252">
    <property type="term" value="F:serine-type endopeptidase activity"/>
    <property type="evidence" value="ECO:0007669"/>
    <property type="project" value="InterPro"/>
</dbReference>
<evidence type="ECO:0000256" key="9">
    <source>
        <dbReference type="ARBA" id="ARBA00022989"/>
    </source>
</evidence>
<comment type="similarity">
    <text evidence="3 13">Belongs to the peptidase S26 family.</text>
</comment>
<keyword evidence="5" id="KW-1003">Cell membrane</keyword>
<dbReference type="GO" id="GO:0009003">
    <property type="term" value="F:signal peptidase activity"/>
    <property type="evidence" value="ECO:0007669"/>
    <property type="project" value="UniProtKB-EC"/>
</dbReference>
<dbReference type="FunFam" id="2.10.109.10:FF:000008">
    <property type="entry name" value="Signal peptidase I"/>
    <property type="match status" value="1"/>
</dbReference>
<comment type="caution">
    <text evidence="15">The sequence shown here is derived from an EMBL/GenBank/DDBJ whole genome shotgun (WGS) entry which is preliminary data.</text>
</comment>
<dbReference type="PANTHER" id="PTHR43390:SF1">
    <property type="entry name" value="CHLOROPLAST PROCESSING PEPTIDASE"/>
    <property type="match status" value="1"/>
</dbReference>
<dbReference type="Proteomes" id="UP001237207">
    <property type="component" value="Unassembled WGS sequence"/>
</dbReference>
<evidence type="ECO:0000256" key="12">
    <source>
        <dbReference type="RuleBase" id="RU003993"/>
    </source>
</evidence>
<dbReference type="PROSITE" id="PS00501">
    <property type="entry name" value="SPASE_I_1"/>
    <property type="match status" value="1"/>
</dbReference>
<evidence type="ECO:0000256" key="6">
    <source>
        <dbReference type="ARBA" id="ARBA00022670"/>
    </source>
</evidence>
<dbReference type="GO" id="GO:0006465">
    <property type="term" value="P:signal peptide processing"/>
    <property type="evidence" value="ECO:0007669"/>
    <property type="project" value="InterPro"/>
</dbReference>
<dbReference type="NCBIfam" id="TIGR02227">
    <property type="entry name" value="sigpep_I_bact"/>
    <property type="match status" value="1"/>
</dbReference>
<dbReference type="InterPro" id="IPR019756">
    <property type="entry name" value="Pept_S26A_signal_pept_1_Ser-AS"/>
</dbReference>
<evidence type="ECO:0000256" key="5">
    <source>
        <dbReference type="ARBA" id="ARBA00022475"/>
    </source>
</evidence>
<name>A0AAJ1SZS5_9BACI</name>
<dbReference type="Gene3D" id="2.10.109.10">
    <property type="entry name" value="Umud Fragment, subunit A"/>
    <property type="match status" value="1"/>
</dbReference>
<reference evidence="15" key="1">
    <citation type="submission" date="2023-07" db="EMBL/GenBank/DDBJ databases">
        <title>Genomic Encyclopedia of Type Strains, Phase IV (KMG-IV): sequencing the most valuable type-strain genomes for metagenomic binning, comparative biology and taxonomic classification.</title>
        <authorList>
            <person name="Goeker M."/>
        </authorList>
    </citation>
    <scope>NUCLEOTIDE SEQUENCE</scope>
    <source>
        <strain evidence="15">DSM 23947</strain>
    </source>
</reference>
<dbReference type="CDD" id="cd06530">
    <property type="entry name" value="S26_SPase_I"/>
    <property type="match status" value="1"/>
</dbReference>
<sequence>MSNSRNEIFSWVKSIGIALLIVMIVRHFIFVPQVVKGESMMPTLQDGNKVIVSKISEIERFDQIVFHAPDKEANYVKRVIGLPGDQIEMVDDTLYINGKAYKEPYLQEYKKDLLPYQKFTGNFDAVTVPNGHLFVMGDNRLKSKDSRHFGAITESAVIGKVTLRFWPLNEVNVTK</sequence>
<comment type="catalytic activity">
    <reaction evidence="1 12">
        <text>Cleavage of hydrophobic, N-terminal signal or leader sequences from secreted and periplasmic proteins.</text>
        <dbReference type="EC" id="3.4.21.89"/>
    </reaction>
</comment>
<dbReference type="PROSITE" id="PS00760">
    <property type="entry name" value="SPASE_I_2"/>
    <property type="match status" value="1"/>
</dbReference>
<dbReference type="InterPro" id="IPR036286">
    <property type="entry name" value="LexA/Signal_pep-like_sf"/>
</dbReference>
<evidence type="ECO:0000256" key="4">
    <source>
        <dbReference type="ARBA" id="ARBA00013208"/>
    </source>
</evidence>
<evidence type="ECO:0000256" key="11">
    <source>
        <dbReference type="PIRSR" id="PIRSR600223-1"/>
    </source>
</evidence>
<evidence type="ECO:0000256" key="3">
    <source>
        <dbReference type="ARBA" id="ARBA00009370"/>
    </source>
</evidence>
<accession>A0AAJ1SZS5</accession>
<dbReference type="SUPFAM" id="SSF51306">
    <property type="entry name" value="LexA/Signal peptidase"/>
    <property type="match status" value="1"/>
</dbReference>
<protein>
    <recommendedName>
        <fullName evidence="4 12">Signal peptidase I</fullName>
        <ecNumber evidence="4 12">3.4.21.89</ecNumber>
    </recommendedName>
</protein>
<dbReference type="InterPro" id="IPR019757">
    <property type="entry name" value="Pept_S26A_signal_pept_1_Lys-AS"/>
</dbReference>
<feature type="active site" evidence="11">
    <location>
        <position position="39"/>
    </location>
</feature>
<evidence type="ECO:0000256" key="1">
    <source>
        <dbReference type="ARBA" id="ARBA00000677"/>
    </source>
</evidence>
<dbReference type="GO" id="GO:0005886">
    <property type="term" value="C:plasma membrane"/>
    <property type="evidence" value="ECO:0007669"/>
    <property type="project" value="UniProtKB-SubCell"/>
</dbReference>
<dbReference type="EC" id="3.4.21.89" evidence="4 12"/>
<evidence type="ECO:0000313" key="15">
    <source>
        <dbReference type="EMBL" id="MDQ0215869.1"/>
    </source>
</evidence>
<keyword evidence="16" id="KW-1185">Reference proteome</keyword>
<evidence type="ECO:0000256" key="13">
    <source>
        <dbReference type="RuleBase" id="RU362042"/>
    </source>
</evidence>
<keyword evidence="8 12" id="KW-0378">Hydrolase</keyword>
<feature type="transmembrane region" description="Helical" evidence="12">
    <location>
        <begin position="12"/>
        <end position="31"/>
    </location>
</feature>
<evidence type="ECO:0000256" key="7">
    <source>
        <dbReference type="ARBA" id="ARBA00022692"/>
    </source>
</evidence>
<dbReference type="PANTHER" id="PTHR43390">
    <property type="entry name" value="SIGNAL PEPTIDASE I"/>
    <property type="match status" value="1"/>
</dbReference>
<feature type="domain" description="Peptidase S26" evidence="14">
    <location>
        <begin position="9"/>
        <end position="166"/>
    </location>
</feature>